<dbReference type="SMART" id="SM00020">
    <property type="entry name" value="Tryp_SPc"/>
    <property type="match status" value="1"/>
</dbReference>
<keyword evidence="2 10" id="KW-0645">Protease</keyword>
<evidence type="ECO:0000256" key="1">
    <source>
        <dbReference type="ARBA" id="ARBA00022659"/>
    </source>
</evidence>
<comment type="catalytic activity">
    <reaction evidence="8">
        <text>Selective cleavage of 103-Arg-|-Ser-104 and 124-Ile-|-Ile-125 bonds in Limulus clotting factor B to form activated factor B. Cleavage of -Pro-Arg-|-Xaa- bonds in synthetic substrates.</text>
        <dbReference type="EC" id="3.4.21.84"/>
    </reaction>
</comment>
<dbReference type="InterPro" id="IPR043504">
    <property type="entry name" value="Peptidase_S1_PA_chymotrypsin"/>
</dbReference>
<dbReference type="GO" id="GO:0042381">
    <property type="term" value="P:hemolymph coagulation"/>
    <property type="evidence" value="ECO:0007669"/>
    <property type="project" value="UniProtKB-KW"/>
</dbReference>
<evidence type="ECO:0000313" key="12">
    <source>
        <dbReference type="EMBL" id="KAF0288121.1"/>
    </source>
</evidence>
<evidence type="ECO:0000256" key="10">
    <source>
        <dbReference type="RuleBase" id="RU363034"/>
    </source>
</evidence>
<dbReference type="InterPro" id="IPR001254">
    <property type="entry name" value="Trypsin_dom"/>
</dbReference>
<protein>
    <recommendedName>
        <fullName evidence="9">limulus clotting factor C</fullName>
        <ecNumber evidence="9">3.4.21.84</ecNumber>
    </recommendedName>
</protein>
<evidence type="ECO:0000256" key="5">
    <source>
        <dbReference type="ARBA" id="ARBA00022820"/>
    </source>
</evidence>
<dbReference type="CDD" id="cd00190">
    <property type="entry name" value="Tryp_SPc"/>
    <property type="match status" value="1"/>
</dbReference>
<keyword evidence="1" id="KW-0768">Sushi</keyword>
<accession>A0A6A4VF50</accession>
<dbReference type="GO" id="GO:0004252">
    <property type="term" value="F:serine-type endopeptidase activity"/>
    <property type="evidence" value="ECO:0007669"/>
    <property type="project" value="InterPro"/>
</dbReference>
<keyword evidence="5" id="KW-0353">Hemolymph clotting</keyword>
<dbReference type="AlphaFoldDB" id="A0A6A4VF50"/>
<dbReference type="GO" id="GO:0006508">
    <property type="term" value="P:proteolysis"/>
    <property type="evidence" value="ECO:0007669"/>
    <property type="project" value="UniProtKB-KW"/>
</dbReference>
<dbReference type="PANTHER" id="PTHR24252">
    <property type="entry name" value="ACROSIN-RELATED"/>
    <property type="match status" value="1"/>
</dbReference>
<keyword evidence="7" id="KW-1015">Disulfide bond</keyword>
<dbReference type="OrthoDB" id="425190at2759"/>
<name>A0A6A4VF50_AMPAM</name>
<evidence type="ECO:0000256" key="9">
    <source>
        <dbReference type="ARBA" id="ARBA00066707"/>
    </source>
</evidence>
<dbReference type="Pfam" id="PF00089">
    <property type="entry name" value="Trypsin"/>
    <property type="match status" value="1"/>
</dbReference>
<organism evidence="12 13">
    <name type="scientific">Amphibalanus amphitrite</name>
    <name type="common">Striped barnacle</name>
    <name type="synonym">Balanus amphitrite</name>
    <dbReference type="NCBI Taxonomy" id="1232801"/>
    <lineage>
        <taxon>Eukaryota</taxon>
        <taxon>Metazoa</taxon>
        <taxon>Ecdysozoa</taxon>
        <taxon>Arthropoda</taxon>
        <taxon>Crustacea</taxon>
        <taxon>Multicrustacea</taxon>
        <taxon>Cirripedia</taxon>
        <taxon>Thoracica</taxon>
        <taxon>Thoracicalcarea</taxon>
        <taxon>Balanomorpha</taxon>
        <taxon>Balanoidea</taxon>
        <taxon>Balanidae</taxon>
        <taxon>Amphibalaninae</taxon>
        <taxon>Amphibalanus</taxon>
    </lineage>
</organism>
<evidence type="ECO:0000256" key="6">
    <source>
        <dbReference type="ARBA" id="ARBA00022825"/>
    </source>
</evidence>
<keyword evidence="3" id="KW-0732">Signal</keyword>
<dbReference type="Gene3D" id="2.40.10.10">
    <property type="entry name" value="Trypsin-like serine proteases"/>
    <property type="match status" value="1"/>
</dbReference>
<gene>
    <name evidence="12" type="primary">PCE_15</name>
    <name evidence="12" type="ORF">FJT64_013490</name>
</gene>
<dbReference type="InterPro" id="IPR018114">
    <property type="entry name" value="TRYPSIN_HIS"/>
</dbReference>
<evidence type="ECO:0000256" key="7">
    <source>
        <dbReference type="ARBA" id="ARBA00023157"/>
    </source>
</evidence>
<evidence type="ECO:0000256" key="4">
    <source>
        <dbReference type="ARBA" id="ARBA00022801"/>
    </source>
</evidence>
<sequence length="348" mass="36293">MRQEHLSCPVPLEGGVDGPDTAMASLYLAVGTALMAAVAAQFPGAFPPFTFPAVQPFRPFPFPGGRGGGTGRQLSPSCGRVQSSPAFRFGGPSTTDRPRNEAFVVGGQPVRDGDWPWMVLLGEQQGGRRVWTCGGTLLSARTVLTAAHCVSGRQPAALTARLGEFDTSRDNDGPHVDAAVATITVHPGYGGAARHDDIALLRLSRPVALGARVQPACLPPAGADHTGRTARVAGWGLTEFNGQTAAVLQEATLTVSDVNECEQSYRTQLDFFTRRYPGGFGGTKLCAAGDEKDSCEGDSGGPLTTAGADGRQQVIGVASTGFGCGLPGFPGIYTKVSQYISWIMQNAV</sequence>
<evidence type="ECO:0000256" key="2">
    <source>
        <dbReference type="ARBA" id="ARBA00022670"/>
    </source>
</evidence>
<evidence type="ECO:0000313" key="13">
    <source>
        <dbReference type="Proteomes" id="UP000440578"/>
    </source>
</evidence>
<evidence type="ECO:0000259" key="11">
    <source>
        <dbReference type="PROSITE" id="PS50240"/>
    </source>
</evidence>
<keyword evidence="6 10" id="KW-0720">Serine protease</keyword>
<dbReference type="FunFam" id="2.40.10.10:FF:000120">
    <property type="entry name" value="Putative serine protease"/>
    <property type="match status" value="1"/>
</dbReference>
<dbReference type="PANTHER" id="PTHR24252:SF7">
    <property type="entry name" value="HYALIN"/>
    <property type="match status" value="1"/>
</dbReference>
<dbReference type="PRINTS" id="PR00722">
    <property type="entry name" value="CHYMOTRYPSIN"/>
</dbReference>
<evidence type="ECO:0000256" key="3">
    <source>
        <dbReference type="ARBA" id="ARBA00022729"/>
    </source>
</evidence>
<dbReference type="InterPro" id="IPR009003">
    <property type="entry name" value="Peptidase_S1_PA"/>
</dbReference>
<dbReference type="PROSITE" id="PS00134">
    <property type="entry name" value="TRYPSIN_HIS"/>
    <property type="match status" value="1"/>
</dbReference>
<dbReference type="Proteomes" id="UP000440578">
    <property type="component" value="Unassembled WGS sequence"/>
</dbReference>
<feature type="domain" description="Peptidase S1" evidence="11">
    <location>
        <begin position="104"/>
        <end position="348"/>
    </location>
</feature>
<dbReference type="SUPFAM" id="SSF50494">
    <property type="entry name" value="Trypsin-like serine proteases"/>
    <property type="match status" value="1"/>
</dbReference>
<dbReference type="PROSITE" id="PS50240">
    <property type="entry name" value="TRYPSIN_DOM"/>
    <property type="match status" value="1"/>
</dbReference>
<dbReference type="EMBL" id="VIIS01002128">
    <property type="protein sequence ID" value="KAF0288121.1"/>
    <property type="molecule type" value="Genomic_DNA"/>
</dbReference>
<dbReference type="InterPro" id="IPR033116">
    <property type="entry name" value="TRYPSIN_SER"/>
</dbReference>
<keyword evidence="13" id="KW-1185">Reference proteome</keyword>
<dbReference type="InterPro" id="IPR001314">
    <property type="entry name" value="Peptidase_S1A"/>
</dbReference>
<dbReference type="PROSITE" id="PS00135">
    <property type="entry name" value="TRYPSIN_SER"/>
    <property type="match status" value="1"/>
</dbReference>
<proteinExistence type="predicted"/>
<reference evidence="12 13" key="1">
    <citation type="submission" date="2019-07" db="EMBL/GenBank/DDBJ databases">
        <title>Draft genome assembly of a fouling barnacle, Amphibalanus amphitrite (Darwin, 1854): The first reference genome for Thecostraca.</title>
        <authorList>
            <person name="Kim W."/>
        </authorList>
    </citation>
    <scope>NUCLEOTIDE SEQUENCE [LARGE SCALE GENOMIC DNA]</scope>
    <source>
        <strain evidence="12">SNU_AA5</strain>
        <tissue evidence="12">Soma without cirri and trophi</tissue>
    </source>
</reference>
<keyword evidence="4 10" id="KW-0378">Hydrolase</keyword>
<comment type="caution">
    <text evidence="12">The sequence shown here is derived from an EMBL/GenBank/DDBJ whole genome shotgun (WGS) entry which is preliminary data.</text>
</comment>
<dbReference type="EC" id="3.4.21.84" evidence="9"/>
<evidence type="ECO:0000256" key="8">
    <source>
        <dbReference type="ARBA" id="ARBA00052079"/>
    </source>
</evidence>